<dbReference type="InterPro" id="IPR017216">
    <property type="entry name" value="HPS3"/>
</dbReference>
<dbReference type="AlphaFoldDB" id="A0AAW2Z5W1"/>
<comment type="caution">
    <text evidence="2">The sequence shown here is derived from an EMBL/GenBank/DDBJ whole genome shotgun (WGS) entry which is preliminary data.</text>
</comment>
<protein>
    <submittedName>
        <fullName evidence="2">Hps3</fullName>
    </submittedName>
</protein>
<organism evidence="2 3">
    <name type="scientific">Acrasis kona</name>
    <dbReference type="NCBI Taxonomy" id="1008807"/>
    <lineage>
        <taxon>Eukaryota</taxon>
        <taxon>Discoba</taxon>
        <taxon>Heterolobosea</taxon>
        <taxon>Tetramitia</taxon>
        <taxon>Eutetramitia</taxon>
        <taxon>Acrasidae</taxon>
        <taxon>Acrasis</taxon>
    </lineage>
</organism>
<dbReference type="InterPro" id="IPR029438">
    <property type="entry name" value="HPS3_C"/>
</dbReference>
<evidence type="ECO:0000313" key="3">
    <source>
        <dbReference type="Proteomes" id="UP001431209"/>
    </source>
</evidence>
<sequence>MCRLITLETGKDSRLCRVYHLRWDVKQLRTTICYYTFPVKDVRLISLDQVYGSVAMASGNCITVWKNLEEPICILKVHTGWKLKCLSIYGNYLGYASDIDVRILRLKPASKTNNKEKEWRVFWGVSHVENDDLVQVRFQTETHDLVPSPAAKTNVPRVSVPVSKRATVKVDQAYDVIGETPNVDHPTFVNKLFIDTCTNLLHKHYIDQEEPRSIHFLRNISQKSDFQDDANGMRLVIATSKRGSLYDLQPLNLISEFEFTNQNTSSVVNNTCLFVMNDTGIEVWSLGGPCVLLRFHPFIGLKSMSATNQHVALLSKFKSDESVSIAAYYNQNSNEPVYLSDMRQVDKIATMGSNGLNMITSLMPIFSGRRRKSDKQEAVQEEFYSYNVYILDMVELCEMYEDIVDKATDVEESDFMKYFVLLKEAHTLLQCKYYSLLREEESAGDQDSSVKLRISVELFNYTTLLQRSFGTLGDVYIKLQKNEKAAQCYIQSERTLAQVVDQLSGQPQFLLSYLRLVLFQSNQDHNKLLQDESTGDLILKVFSEYSPNDFSQALLESSVLQKFSRSGAITLLNKMYGENQWWLTRPKDAFLLGLLYVDLGALDKASMVFSEMDDHLIVDFCVQFKDRVFRHHTSLQKFLLDTRPECFVEIFVRLFEGNSADQIEFDSVFKMFTHKKDSNMLQYFIGALITKVQDRKSELFAMLCEKLFSSYLFVLGDLTQSDASQQPKPIINKSSEELETSQINEDDDEWATFRSLYMRLVDNRYDWLDDCTPFVYQSDLDQVEGSEQVPPIFSDLTMSQQALVGAQSLLSFLIRDGGQSELFNKINKTWGEHTFGRFSLKILCLVGTSNIDSAVYNMVNNVNAVKGLFAFALEHCNKFPHWSIVSSKLLDVLKKDNLQPEHVNVAKLAYEQVLWHMASSFEPNQLLSTLPKNGSLSFFSKYLNHCYSCQCSRDCANRIRNPQLKE</sequence>
<dbReference type="EMBL" id="JAOPGA020001034">
    <property type="protein sequence ID" value="KAL0484328.1"/>
    <property type="molecule type" value="Genomic_DNA"/>
</dbReference>
<name>A0AAW2Z5W1_9EUKA</name>
<accession>A0AAW2Z5W1</accession>
<evidence type="ECO:0000313" key="2">
    <source>
        <dbReference type="EMBL" id="KAL0484328.1"/>
    </source>
</evidence>
<gene>
    <name evidence="2" type="ORF">AKO1_004978</name>
</gene>
<reference evidence="2 3" key="1">
    <citation type="submission" date="2024-03" db="EMBL/GenBank/DDBJ databases">
        <title>The Acrasis kona genome and developmental transcriptomes reveal deep origins of eukaryotic multicellular pathways.</title>
        <authorList>
            <person name="Sheikh S."/>
            <person name="Fu C.-J."/>
            <person name="Brown M.W."/>
            <person name="Baldauf S.L."/>
        </authorList>
    </citation>
    <scope>NUCLEOTIDE SEQUENCE [LARGE SCALE GENOMIC DNA]</scope>
    <source>
        <strain evidence="2 3">ATCC MYA-3509</strain>
    </source>
</reference>
<dbReference type="GO" id="GO:0005737">
    <property type="term" value="C:cytoplasm"/>
    <property type="evidence" value="ECO:0007669"/>
    <property type="project" value="TreeGrafter"/>
</dbReference>
<keyword evidence="3" id="KW-1185">Reference proteome</keyword>
<dbReference type="Pfam" id="PF14763">
    <property type="entry name" value="HPS3_C"/>
    <property type="match status" value="1"/>
</dbReference>
<dbReference type="Proteomes" id="UP001431209">
    <property type="component" value="Unassembled WGS sequence"/>
</dbReference>
<dbReference type="PANTHER" id="PTHR28633:SF1">
    <property type="entry name" value="BLOC-2 COMPLEX MEMBER HPS3"/>
    <property type="match status" value="1"/>
</dbReference>
<evidence type="ECO:0000259" key="1">
    <source>
        <dbReference type="Pfam" id="PF14763"/>
    </source>
</evidence>
<dbReference type="PANTHER" id="PTHR28633">
    <property type="entry name" value="HERMANSKY-PUDLAK SYNDROME 3 PROTEIN"/>
    <property type="match status" value="1"/>
</dbReference>
<proteinExistence type="predicted"/>
<feature type="domain" description="BLOC-2 complex member HPS3 C-terminal" evidence="1">
    <location>
        <begin position="399"/>
        <end position="720"/>
    </location>
</feature>